<evidence type="ECO:0000256" key="9">
    <source>
        <dbReference type="ARBA" id="ARBA00023065"/>
    </source>
</evidence>
<dbReference type="NCBIfam" id="TIGR00681">
    <property type="entry name" value="kdpC"/>
    <property type="match status" value="1"/>
</dbReference>
<gene>
    <name evidence="11 12" type="primary">kdpC</name>
    <name evidence="12" type="ORF">PL8927_50063</name>
</gene>
<sequence>MFRDLLTAIRTTLVLWVLTAILYPVLILIIGQSIFPFQANGSLIKNPQGEIIGSTLIGQNFTSNRYFLSRPSSVDYSPVKDGLATGISGGSNLAPSNPDLLKKVTERIDQLQSNNIIPTADLVYSSGSGLDPHISIQAAKAQIQRVANARSLNPNQVEILVNKNTEHRFLGIFGEPGVNVLKVNLDLDNLSNSL</sequence>
<keyword evidence="1 11" id="KW-0813">Transport</keyword>
<keyword evidence="4 11" id="KW-0812">Transmembrane</keyword>
<evidence type="ECO:0000256" key="3">
    <source>
        <dbReference type="ARBA" id="ARBA00022538"/>
    </source>
</evidence>
<dbReference type="PIRSF" id="PIRSF001296">
    <property type="entry name" value="K_ATPase_KdpC"/>
    <property type="match status" value="1"/>
</dbReference>
<evidence type="ECO:0000313" key="13">
    <source>
        <dbReference type="Proteomes" id="UP000184550"/>
    </source>
</evidence>
<evidence type="ECO:0000256" key="11">
    <source>
        <dbReference type="HAMAP-Rule" id="MF_00276"/>
    </source>
</evidence>
<dbReference type="InterPro" id="IPR003820">
    <property type="entry name" value="KdpC"/>
</dbReference>
<evidence type="ECO:0000313" key="12">
    <source>
        <dbReference type="EMBL" id="VXD15585.1"/>
    </source>
</evidence>
<keyword evidence="6 11" id="KW-0067">ATP-binding</keyword>
<keyword evidence="7 11" id="KW-0630">Potassium</keyword>
<evidence type="ECO:0000256" key="8">
    <source>
        <dbReference type="ARBA" id="ARBA00022989"/>
    </source>
</evidence>
<keyword evidence="5 11" id="KW-0547">Nucleotide-binding</keyword>
<keyword evidence="13" id="KW-1185">Reference proteome</keyword>
<evidence type="ECO:0000256" key="10">
    <source>
        <dbReference type="ARBA" id="ARBA00023136"/>
    </source>
</evidence>
<dbReference type="GO" id="GO:0005524">
    <property type="term" value="F:ATP binding"/>
    <property type="evidence" value="ECO:0007669"/>
    <property type="project" value="UniProtKB-UniRule"/>
</dbReference>
<dbReference type="OrthoDB" id="9809491at2"/>
<evidence type="ECO:0000256" key="5">
    <source>
        <dbReference type="ARBA" id="ARBA00022741"/>
    </source>
</evidence>
<keyword evidence="10 11" id="KW-0472">Membrane</keyword>
<dbReference type="HAMAP" id="MF_00276">
    <property type="entry name" value="KdpC"/>
    <property type="match status" value="1"/>
</dbReference>
<evidence type="ECO:0000256" key="7">
    <source>
        <dbReference type="ARBA" id="ARBA00022958"/>
    </source>
</evidence>
<dbReference type="EMBL" id="CZCU02000124">
    <property type="protein sequence ID" value="VXD15585.1"/>
    <property type="molecule type" value="Genomic_DNA"/>
</dbReference>
<comment type="similarity">
    <text evidence="11">Belongs to the KdpC family.</text>
</comment>
<feature type="transmembrane region" description="Helical" evidence="11">
    <location>
        <begin position="12"/>
        <end position="35"/>
    </location>
</feature>
<dbReference type="AlphaFoldDB" id="A0A7Z9BPG7"/>
<comment type="subcellular location">
    <subcellularLocation>
        <location evidence="11">Cell membrane</location>
        <topology evidence="11">Single-pass membrane protein</topology>
    </subcellularLocation>
</comment>
<dbReference type="Pfam" id="PF02669">
    <property type="entry name" value="KdpC"/>
    <property type="match status" value="1"/>
</dbReference>
<dbReference type="PANTHER" id="PTHR30042:SF2">
    <property type="entry name" value="POTASSIUM-TRANSPORTING ATPASE KDPC SUBUNIT"/>
    <property type="match status" value="1"/>
</dbReference>
<comment type="caution">
    <text evidence="12">The sequence shown here is derived from an EMBL/GenBank/DDBJ whole genome shotgun (WGS) entry which is preliminary data.</text>
</comment>
<organism evidence="12 13">
    <name type="scientific">Planktothrix serta PCC 8927</name>
    <dbReference type="NCBI Taxonomy" id="671068"/>
    <lineage>
        <taxon>Bacteria</taxon>
        <taxon>Bacillati</taxon>
        <taxon>Cyanobacteriota</taxon>
        <taxon>Cyanophyceae</taxon>
        <taxon>Oscillatoriophycideae</taxon>
        <taxon>Oscillatoriales</taxon>
        <taxon>Microcoleaceae</taxon>
        <taxon>Planktothrix</taxon>
    </lineage>
</organism>
<keyword evidence="8 11" id="KW-1133">Transmembrane helix</keyword>
<dbReference type="PANTHER" id="PTHR30042">
    <property type="entry name" value="POTASSIUM-TRANSPORTING ATPASE C CHAIN"/>
    <property type="match status" value="1"/>
</dbReference>
<keyword evidence="3 11" id="KW-0633">Potassium transport</keyword>
<evidence type="ECO:0000256" key="4">
    <source>
        <dbReference type="ARBA" id="ARBA00022692"/>
    </source>
</evidence>
<proteinExistence type="inferred from homology"/>
<accession>A0A7Z9BPG7</accession>
<dbReference type="GO" id="GO:0005886">
    <property type="term" value="C:plasma membrane"/>
    <property type="evidence" value="ECO:0007669"/>
    <property type="project" value="UniProtKB-SubCell"/>
</dbReference>
<protein>
    <recommendedName>
        <fullName evidence="11">Potassium-transporting ATPase KdpC subunit</fullName>
    </recommendedName>
    <alternativeName>
        <fullName evidence="11">ATP phosphohydrolase [potassium-transporting] C chain</fullName>
    </alternativeName>
    <alternativeName>
        <fullName evidence="11">Potassium-binding and translocating subunit C</fullName>
    </alternativeName>
    <alternativeName>
        <fullName evidence="11">Potassium-translocating ATPase C chain</fullName>
    </alternativeName>
</protein>
<name>A0A7Z9BPG7_9CYAN</name>
<dbReference type="NCBIfam" id="NF010607">
    <property type="entry name" value="PRK14003.1"/>
    <property type="match status" value="1"/>
</dbReference>
<comment type="function">
    <text evidence="11">Part of the high-affinity ATP-driven potassium transport (or Kdp) system, which catalyzes the hydrolysis of ATP coupled with the electrogenic transport of potassium into the cytoplasm. This subunit acts as a catalytic chaperone that increases the ATP-binding affinity of the ATP-hydrolyzing subunit KdpB by the formation of a transient KdpB/KdpC/ATP ternary complex.</text>
</comment>
<reference evidence="12" key="1">
    <citation type="submission" date="2019-10" db="EMBL/GenBank/DDBJ databases">
        <authorList>
            <consortium name="Genoscope - CEA"/>
            <person name="William W."/>
        </authorList>
    </citation>
    <scope>NUCLEOTIDE SEQUENCE [LARGE SCALE GENOMIC DNA]</scope>
    <source>
        <strain evidence="12">BBR_PRJEB10992</strain>
    </source>
</reference>
<evidence type="ECO:0000256" key="6">
    <source>
        <dbReference type="ARBA" id="ARBA00022840"/>
    </source>
</evidence>
<dbReference type="Proteomes" id="UP000184550">
    <property type="component" value="Unassembled WGS sequence"/>
</dbReference>
<keyword evidence="2 11" id="KW-1003">Cell membrane</keyword>
<dbReference type="NCBIfam" id="NF001454">
    <property type="entry name" value="PRK00315.1"/>
    <property type="match status" value="1"/>
</dbReference>
<comment type="subunit">
    <text evidence="11">The system is composed of three essential subunits: KdpA, KdpB and KdpC.</text>
</comment>
<keyword evidence="9 11" id="KW-0406">Ion transport</keyword>
<evidence type="ECO:0000256" key="2">
    <source>
        <dbReference type="ARBA" id="ARBA00022475"/>
    </source>
</evidence>
<dbReference type="GO" id="GO:0008556">
    <property type="term" value="F:P-type potassium transmembrane transporter activity"/>
    <property type="evidence" value="ECO:0007669"/>
    <property type="project" value="InterPro"/>
</dbReference>
<evidence type="ECO:0000256" key="1">
    <source>
        <dbReference type="ARBA" id="ARBA00022448"/>
    </source>
</evidence>
<dbReference type="RefSeq" id="WP_083616496.1">
    <property type="nucleotide sequence ID" value="NZ_LR734824.1"/>
</dbReference>